<organism evidence="1 2">
    <name type="scientific">Catharanthus roseus</name>
    <name type="common">Madagascar periwinkle</name>
    <name type="synonym">Vinca rosea</name>
    <dbReference type="NCBI Taxonomy" id="4058"/>
    <lineage>
        <taxon>Eukaryota</taxon>
        <taxon>Viridiplantae</taxon>
        <taxon>Streptophyta</taxon>
        <taxon>Embryophyta</taxon>
        <taxon>Tracheophyta</taxon>
        <taxon>Spermatophyta</taxon>
        <taxon>Magnoliopsida</taxon>
        <taxon>eudicotyledons</taxon>
        <taxon>Gunneridae</taxon>
        <taxon>Pentapetalae</taxon>
        <taxon>asterids</taxon>
        <taxon>lamiids</taxon>
        <taxon>Gentianales</taxon>
        <taxon>Apocynaceae</taxon>
        <taxon>Rauvolfioideae</taxon>
        <taxon>Vinceae</taxon>
        <taxon>Catharanthinae</taxon>
        <taxon>Catharanthus</taxon>
    </lineage>
</organism>
<reference evidence="2" key="1">
    <citation type="journal article" date="2023" name="Nat. Plants">
        <title>Single-cell RNA sequencing provides a high-resolution roadmap for understanding the multicellular compartmentation of specialized metabolism.</title>
        <authorList>
            <person name="Sun S."/>
            <person name="Shen X."/>
            <person name="Li Y."/>
            <person name="Li Y."/>
            <person name="Wang S."/>
            <person name="Li R."/>
            <person name="Zhang H."/>
            <person name="Shen G."/>
            <person name="Guo B."/>
            <person name="Wei J."/>
            <person name="Xu J."/>
            <person name="St-Pierre B."/>
            <person name="Chen S."/>
            <person name="Sun C."/>
        </authorList>
    </citation>
    <scope>NUCLEOTIDE SEQUENCE [LARGE SCALE GENOMIC DNA]</scope>
</reference>
<sequence length="116" mass="13133">MRIGRRISASAVFQSSFAPKAHKVKSQDMLRALVPSPLFDSLVNPLSVELLKLENVLPTRTVDFALNYEYPHLKPDSPDRILETLPSLHEMLKAQTHRNARLGTGLELNFCSLEMY</sequence>
<proteinExistence type="predicted"/>
<keyword evidence="2" id="KW-1185">Reference proteome</keyword>
<comment type="caution">
    <text evidence="1">The sequence shown here is derived from an EMBL/GenBank/DDBJ whole genome shotgun (WGS) entry which is preliminary data.</text>
</comment>
<evidence type="ECO:0000313" key="2">
    <source>
        <dbReference type="Proteomes" id="UP001060085"/>
    </source>
</evidence>
<dbReference type="Proteomes" id="UP001060085">
    <property type="component" value="Linkage Group LG08"/>
</dbReference>
<gene>
    <name evidence="1" type="ORF">M9H77_36722</name>
</gene>
<name>A0ACB9ZWW8_CATRO</name>
<protein>
    <submittedName>
        <fullName evidence="1">Uncharacterized protein</fullName>
    </submittedName>
</protein>
<evidence type="ECO:0000313" key="1">
    <source>
        <dbReference type="EMBL" id="KAI5650717.1"/>
    </source>
</evidence>
<accession>A0ACB9ZWW8</accession>
<dbReference type="EMBL" id="CM044708">
    <property type="protein sequence ID" value="KAI5650717.1"/>
    <property type="molecule type" value="Genomic_DNA"/>
</dbReference>